<organism evidence="8 9">
    <name type="scientific">Jonquetella anthropi DSM 22815</name>
    <dbReference type="NCBI Taxonomy" id="885272"/>
    <lineage>
        <taxon>Bacteria</taxon>
        <taxon>Thermotogati</taxon>
        <taxon>Synergistota</taxon>
        <taxon>Synergistia</taxon>
        <taxon>Synergistales</taxon>
        <taxon>Dethiosulfovibrionaceae</taxon>
        <taxon>Jonquetella</taxon>
    </lineage>
</organism>
<dbReference type="RefSeq" id="WP_008520863.1">
    <property type="nucleotide sequence ID" value="NZ_CM001376.1"/>
</dbReference>
<evidence type="ECO:0000256" key="6">
    <source>
        <dbReference type="ARBA" id="ARBA00034754"/>
    </source>
</evidence>
<evidence type="ECO:0000313" key="8">
    <source>
        <dbReference type="EMBL" id="EHM13019.1"/>
    </source>
</evidence>
<dbReference type="STRING" id="885272.JonanDRAFT_0624"/>
<comment type="catalytic activity">
    <reaction evidence="7">
        <text>DNA(n) + a 2'-deoxyribonucleoside 5'-triphosphate = DNA(n+1) + diphosphate</text>
        <dbReference type="Rhea" id="RHEA:22508"/>
        <dbReference type="Rhea" id="RHEA-COMP:17339"/>
        <dbReference type="Rhea" id="RHEA-COMP:17340"/>
        <dbReference type="ChEBI" id="CHEBI:33019"/>
        <dbReference type="ChEBI" id="CHEBI:61560"/>
        <dbReference type="ChEBI" id="CHEBI:173112"/>
        <dbReference type="EC" id="2.7.7.7"/>
    </reaction>
</comment>
<keyword evidence="4" id="KW-0235">DNA replication</keyword>
<dbReference type="SUPFAM" id="SSF48019">
    <property type="entry name" value="post-AAA+ oligomerization domain-like"/>
    <property type="match status" value="1"/>
</dbReference>
<evidence type="ECO:0000256" key="7">
    <source>
        <dbReference type="ARBA" id="ARBA00049244"/>
    </source>
</evidence>
<keyword evidence="5" id="KW-0239">DNA-directed DNA polymerase</keyword>
<dbReference type="eggNOG" id="COG1466">
    <property type="taxonomic scope" value="Bacteria"/>
</dbReference>
<name>H0UK09_9BACT</name>
<gene>
    <name evidence="8" type="ORF">JonanDRAFT_0624</name>
</gene>
<evidence type="ECO:0000256" key="4">
    <source>
        <dbReference type="ARBA" id="ARBA00022705"/>
    </source>
</evidence>
<dbReference type="EC" id="2.7.7.7" evidence="1"/>
<keyword evidence="2" id="KW-0808">Transferase</keyword>
<keyword evidence="9" id="KW-1185">Reference proteome</keyword>
<evidence type="ECO:0000256" key="3">
    <source>
        <dbReference type="ARBA" id="ARBA00022695"/>
    </source>
</evidence>
<dbReference type="Proteomes" id="UP000003806">
    <property type="component" value="Chromosome"/>
</dbReference>
<dbReference type="GO" id="GO:0003677">
    <property type="term" value="F:DNA binding"/>
    <property type="evidence" value="ECO:0007669"/>
    <property type="project" value="InterPro"/>
</dbReference>
<sequence length="305" mass="33496">MPRLVVIVAPSGAQKRLLDDELARLASEGFSLDRRYQTSSWGQLAEESCACGLFDAKRAIVVEDGLSLGPLPADWPAKIGEQDDVAVLLLYEKSPQKLLGKAAYAACRVVKNEPAPTWPDRRREWLVQLGRQEGIRLSRDAAALLVDWIEDEEELRGELDKFKLAFPGAPIGVAEVNQLSSDEGGRALLDLLDAVADASLEGVKKSLESLRLRQELIIVLSALHKRVRAAWYVTWLGEGLQKALGLTDYQTRIACKTARRWPPHVLALLTGELVRLSMAERTGDGQGWNGLEIALLGGLSACRRA</sequence>
<dbReference type="PANTHER" id="PTHR34388:SF1">
    <property type="entry name" value="DNA POLYMERASE III SUBUNIT DELTA"/>
    <property type="match status" value="1"/>
</dbReference>
<dbReference type="PANTHER" id="PTHR34388">
    <property type="entry name" value="DNA POLYMERASE III SUBUNIT DELTA"/>
    <property type="match status" value="1"/>
</dbReference>
<dbReference type="GO" id="GO:0003887">
    <property type="term" value="F:DNA-directed DNA polymerase activity"/>
    <property type="evidence" value="ECO:0007669"/>
    <property type="project" value="UniProtKB-KW"/>
</dbReference>
<protein>
    <recommendedName>
        <fullName evidence="1">DNA-directed DNA polymerase</fullName>
        <ecNumber evidence="1">2.7.7.7</ecNumber>
    </recommendedName>
</protein>
<dbReference type="GO" id="GO:0006261">
    <property type="term" value="P:DNA-templated DNA replication"/>
    <property type="evidence" value="ECO:0007669"/>
    <property type="project" value="TreeGrafter"/>
</dbReference>
<evidence type="ECO:0000256" key="2">
    <source>
        <dbReference type="ARBA" id="ARBA00022679"/>
    </source>
</evidence>
<reference evidence="8 9" key="1">
    <citation type="submission" date="2011-11" db="EMBL/GenBank/DDBJ databases">
        <title>The Noncontiguous Finished genome of Jonquetella anthropi DSM 22815.</title>
        <authorList>
            <consortium name="US DOE Joint Genome Institute (JGI-PGF)"/>
            <person name="Lucas S."/>
            <person name="Copeland A."/>
            <person name="Lapidus A."/>
            <person name="Glavina del Rio T."/>
            <person name="Dalin E."/>
            <person name="Tice H."/>
            <person name="Bruce D."/>
            <person name="Goodwin L."/>
            <person name="Pitluck S."/>
            <person name="Peters L."/>
            <person name="Mikhailova N."/>
            <person name="Held B."/>
            <person name="Kyrpides N."/>
            <person name="Mavromatis K."/>
            <person name="Ivanova N."/>
            <person name="Markowitz V."/>
            <person name="Cheng J.-F."/>
            <person name="Hugenholtz P."/>
            <person name="Woyke T."/>
            <person name="Wu D."/>
            <person name="Gronow S."/>
            <person name="Wellnitz S."/>
            <person name="Brambilla E."/>
            <person name="Klenk H.-P."/>
            <person name="Eisen J.A."/>
        </authorList>
    </citation>
    <scope>NUCLEOTIDE SEQUENCE [LARGE SCALE GENOMIC DNA]</scope>
    <source>
        <strain evidence="8 9">DSM 22815</strain>
    </source>
</reference>
<dbReference type="InterPro" id="IPR008921">
    <property type="entry name" value="DNA_pol3_clamp-load_cplx_C"/>
</dbReference>
<dbReference type="AlphaFoldDB" id="H0UK09"/>
<evidence type="ECO:0000256" key="1">
    <source>
        <dbReference type="ARBA" id="ARBA00012417"/>
    </source>
</evidence>
<proteinExistence type="inferred from homology"/>
<keyword evidence="3" id="KW-0548">Nucleotidyltransferase</keyword>
<dbReference type="GO" id="GO:0009360">
    <property type="term" value="C:DNA polymerase III complex"/>
    <property type="evidence" value="ECO:0007669"/>
    <property type="project" value="TreeGrafter"/>
</dbReference>
<dbReference type="InterPro" id="IPR005790">
    <property type="entry name" value="DNA_polIII_delta"/>
</dbReference>
<accession>H0UK09</accession>
<comment type="similarity">
    <text evidence="6">Belongs to the DNA polymerase HolA subunit family.</text>
</comment>
<dbReference type="Gene3D" id="1.10.8.60">
    <property type="match status" value="1"/>
</dbReference>
<dbReference type="HOGENOM" id="CLU_079322_0_0_0"/>
<dbReference type="OrthoDB" id="2559at2"/>
<evidence type="ECO:0000313" key="9">
    <source>
        <dbReference type="Proteomes" id="UP000003806"/>
    </source>
</evidence>
<dbReference type="EMBL" id="CM001376">
    <property type="protein sequence ID" value="EHM13019.1"/>
    <property type="molecule type" value="Genomic_DNA"/>
</dbReference>
<evidence type="ECO:0000256" key="5">
    <source>
        <dbReference type="ARBA" id="ARBA00022932"/>
    </source>
</evidence>